<feature type="transmembrane region" description="Helical" evidence="4">
    <location>
        <begin position="929"/>
        <end position="947"/>
    </location>
</feature>
<feature type="region of interest" description="Disordered" evidence="3">
    <location>
        <begin position="1249"/>
        <end position="1284"/>
    </location>
</feature>
<feature type="transmembrane region" description="Helical" evidence="4">
    <location>
        <begin position="153"/>
        <end position="171"/>
    </location>
</feature>
<sequence length="1684" mass="190338">MAEIMVYVVEKFQWSPASYSHQHIGPVRVTTLGIMGTTMCVFVLMKIVCPPILNLFCDPQVQLRAISLWSPLVVILLSAPSLFLEKSAPVAKEIFTFLLTAVIVVTISKLQFQWITSLVNGPVVRKMLFLRPVILFLCMGAAIVIFGYRSWHGLGFIVFFLIFALVLESFGNLQIPAAVARVVIAMVQPTTLICVDNVQTFAKAVVKILFYTQAGEYEPLDIPTSCSWAGERNYSDGTTEDTKKNVMFSLNIFYVIVLIQGALYIVACVLEIFSFILRIILVHQSRFRRPWGMKCINQYYSYIFEQCISGGVLSKMNMELTSFAMDLTDSDSPSNQLDGVRMLHSFLKRKNTKALLLFRLSTSTKTLERSISMLGWTAPEDAEIRLLAVKVVVELARSLQVIAIPGSMQNISSLLDTDNQLRQRSPLLYTYDSQEERQAGQALAMLAMESVNNCSTMLKEAGNAFIRELTAMIQDDKYKYVSASLLQNLCLHAQSKFSSSDLTELSGSLRQVLHGITDTTVATKLEVLIGLSSQICHVIPEDFAIELEHDQIKETFVKKLVEALNSNTKPTAQCPRIRRVIVEQVIYMMESNSSYATCFDECQMMQALSMVEATPSKVENYRLFMGNGLMEYSIPLSNLVARAKEEIMHHYCNVQRINGSGYFRRLLFYLSRASQIRSCSMNWLKVRVRNQTRLHALEVWNKRRKSQKKRELMAGGEHRLQITAKSDGQGKAAAAAPEKWLNRFVRSVALIERVGNALRTLAFTWATVVLLGGYPTALRSQHDFWYATAIFFLEAARMFSGSNNRHDYQLFFRTRGAFRPLGWNGLMAIVCILDVWVLLALQKKIVMAAVVVYAMIILLALGQNISPEFQPLCNPFRRAISLWSPLAAILLLTPTVQHHSRELVWNTTGSRSIPKITAEINFIPSRFTVAKWTAFFILLIVVLMVTISRLRFPIVIKLVDSALCRKLLVWGRTIQNMCMLAALVMLVLTSDGSFRFVTILSLVSITLMVSSGNFQILAAAMRAEIASFALHRLIMPHNGYREHGEDPDIKTNLVPSLIIFYGMVMAQGILYIVACFLDIFSFIPRRFLIRRAGLRSQLGVEYVNLYYAYVFEKCMGGAVFVPKKISLSNFAINSLNSDSPKNHFYGIQLMHSLLENEMTRVRILDKLITSTKTIDRIISMLGWTSPNNTTVRLYAAKVTAELAKDLQVITVPTALQLVSALLDTNAKLKKGNPLLQVDDEQEERQDPILNTANSQEERPDAIRNPDDDPKQRQEPVEGTDNLPETQTCSAHIHEHNCILRRRWQQISEYWKVPKEHSLTYYDHLPALGMLIIDKLASCGQNNCVEINRVADLIPKIIGFTSFRSDMMNSEAQQMVLVKSSLKVLQRLTSIGGEIGITLRYKILKHPFMLRNLAEILGDNNDNQELRKLVAGILRNLAIDGDTGRRLGTCRTSSTNVDCLLTKVAGQALAMLATDNVHNCLVMLKEPEFINKLKHMILIHDEKYLYVAATLLCRMCQHALAKLIESDLKELSETLHEVLERIMNAEGAELEILIGLSSQICKVIPEEFSQELDDEQIKQRFIKRLVDVLNANMNPGAHCPGIRRVILEQSIYMMEGNSHYTSCFNEFRMIEALWMVEEMPSGVENYRIFLGDAGFIEYSTPLFALVDRAKELMGRQYLQGDSRVN</sequence>
<evidence type="ECO:0000256" key="4">
    <source>
        <dbReference type="SAM" id="Phobius"/>
    </source>
</evidence>
<feature type="transmembrane region" description="Helical" evidence="4">
    <location>
        <begin position="96"/>
        <end position="116"/>
    </location>
</feature>
<feature type="repeat" description="ARM" evidence="1">
    <location>
        <begin position="1407"/>
        <end position="1437"/>
    </location>
</feature>
<dbReference type="Proteomes" id="UP000026960">
    <property type="component" value="Chromosome 7"/>
</dbReference>
<name>A0A0D3GUD1_9ORYZ</name>
<evidence type="ECO:0000256" key="2">
    <source>
        <dbReference type="SAM" id="Coils"/>
    </source>
</evidence>
<evidence type="ECO:0000313" key="5">
    <source>
        <dbReference type="EnsemblPlants" id="OBART07G24640.1"/>
    </source>
</evidence>
<keyword evidence="4" id="KW-0472">Membrane</keyword>
<dbReference type="InterPro" id="IPR000225">
    <property type="entry name" value="Armadillo"/>
</dbReference>
<feature type="transmembrane region" description="Helical" evidence="4">
    <location>
        <begin position="878"/>
        <end position="896"/>
    </location>
</feature>
<feature type="transmembrane region" description="Helical" evidence="4">
    <location>
        <begin position="845"/>
        <end position="866"/>
    </location>
</feature>
<dbReference type="HOGENOM" id="CLU_233844_0_0_1"/>
<feature type="transmembrane region" description="Helical" evidence="4">
    <location>
        <begin position="128"/>
        <end position="146"/>
    </location>
</feature>
<feature type="transmembrane region" description="Helical" evidence="4">
    <location>
        <begin position="994"/>
        <end position="1014"/>
    </location>
</feature>
<dbReference type="InterPro" id="IPR011989">
    <property type="entry name" value="ARM-like"/>
</dbReference>
<feature type="coiled-coil region" evidence="2">
    <location>
        <begin position="1520"/>
        <end position="1547"/>
    </location>
</feature>
<evidence type="ECO:0000256" key="3">
    <source>
        <dbReference type="SAM" id="MobiDB-lite"/>
    </source>
</evidence>
<feature type="transmembrane region" description="Helical" evidence="4">
    <location>
        <begin position="821"/>
        <end position="839"/>
    </location>
</feature>
<reference evidence="5" key="1">
    <citation type="journal article" date="2009" name="Rice">
        <title>De Novo Next Generation Sequencing of Plant Genomes.</title>
        <authorList>
            <person name="Rounsley S."/>
            <person name="Marri P.R."/>
            <person name="Yu Y."/>
            <person name="He R."/>
            <person name="Sisneros N."/>
            <person name="Goicoechea J.L."/>
            <person name="Lee S.J."/>
            <person name="Angelova A."/>
            <person name="Kudrna D."/>
            <person name="Luo M."/>
            <person name="Affourtit J."/>
            <person name="Desany B."/>
            <person name="Knight J."/>
            <person name="Niazi F."/>
            <person name="Egholm M."/>
            <person name="Wing R.A."/>
        </authorList>
    </citation>
    <scope>NUCLEOTIDE SEQUENCE [LARGE SCALE GENOMIC DNA]</scope>
    <source>
        <strain evidence="5">cv. IRGC 105608</strain>
    </source>
</reference>
<feature type="transmembrane region" description="Helical" evidence="4">
    <location>
        <begin position="252"/>
        <end position="281"/>
    </location>
</feature>
<keyword evidence="6" id="KW-1185">Reference proteome</keyword>
<accession>A0A0D3GUD1</accession>
<feature type="transmembrane region" description="Helical" evidence="4">
    <location>
        <begin position="784"/>
        <end position="800"/>
    </location>
</feature>
<feature type="transmembrane region" description="Helical" evidence="4">
    <location>
        <begin position="29"/>
        <end position="53"/>
    </location>
</feature>
<keyword evidence="2" id="KW-0175">Coiled coil</keyword>
<evidence type="ECO:0000256" key="1">
    <source>
        <dbReference type="PROSITE-ProRule" id="PRU00259"/>
    </source>
</evidence>
<dbReference type="eggNOG" id="ENOG502QRQI">
    <property type="taxonomic scope" value="Eukaryota"/>
</dbReference>
<dbReference type="PaxDb" id="65489-OBART07G24640.1"/>
<keyword evidence="4" id="KW-1133">Transmembrane helix</keyword>
<dbReference type="PANTHER" id="PTHR33115">
    <property type="entry name" value="ARM REPEAT SUPERFAMILY PROTEIN"/>
    <property type="match status" value="1"/>
</dbReference>
<dbReference type="PROSITE" id="PS50176">
    <property type="entry name" value="ARM_REPEAT"/>
    <property type="match status" value="1"/>
</dbReference>
<organism evidence="5">
    <name type="scientific">Oryza barthii</name>
    <dbReference type="NCBI Taxonomy" id="65489"/>
    <lineage>
        <taxon>Eukaryota</taxon>
        <taxon>Viridiplantae</taxon>
        <taxon>Streptophyta</taxon>
        <taxon>Embryophyta</taxon>
        <taxon>Tracheophyta</taxon>
        <taxon>Spermatophyta</taxon>
        <taxon>Magnoliopsida</taxon>
        <taxon>Liliopsida</taxon>
        <taxon>Poales</taxon>
        <taxon>Poaceae</taxon>
        <taxon>BOP clade</taxon>
        <taxon>Oryzoideae</taxon>
        <taxon>Oryzeae</taxon>
        <taxon>Oryzinae</taxon>
        <taxon>Oryza</taxon>
    </lineage>
</organism>
<dbReference type="InterPro" id="IPR016024">
    <property type="entry name" value="ARM-type_fold"/>
</dbReference>
<evidence type="ECO:0008006" key="7">
    <source>
        <dbReference type="Google" id="ProtNLM"/>
    </source>
</evidence>
<dbReference type="Gene3D" id="1.25.10.10">
    <property type="entry name" value="Leucine-rich Repeat Variant"/>
    <property type="match status" value="2"/>
</dbReference>
<feature type="transmembrane region" description="Helical" evidence="4">
    <location>
        <begin position="967"/>
        <end position="988"/>
    </location>
</feature>
<proteinExistence type="predicted"/>
<dbReference type="SUPFAM" id="SSF48371">
    <property type="entry name" value="ARM repeat"/>
    <property type="match status" value="2"/>
</dbReference>
<feature type="transmembrane region" description="Helical" evidence="4">
    <location>
        <begin position="65"/>
        <end position="84"/>
    </location>
</feature>
<dbReference type="PANTHER" id="PTHR33115:SF11">
    <property type="entry name" value="OS07G0654700 PROTEIN"/>
    <property type="match status" value="1"/>
</dbReference>
<evidence type="ECO:0000313" key="6">
    <source>
        <dbReference type="Proteomes" id="UP000026960"/>
    </source>
</evidence>
<feature type="compositionally biased region" description="Basic and acidic residues" evidence="3">
    <location>
        <begin position="1255"/>
        <end position="1275"/>
    </location>
</feature>
<keyword evidence="4" id="KW-0812">Transmembrane</keyword>
<dbReference type="Gramene" id="OBART07G24640.1">
    <property type="protein sequence ID" value="OBART07G24640.1"/>
    <property type="gene ID" value="OBART07G24640"/>
</dbReference>
<dbReference type="EnsemblPlants" id="OBART07G24640.1">
    <property type="protein sequence ID" value="OBART07G24640.1"/>
    <property type="gene ID" value="OBART07G24640"/>
</dbReference>
<dbReference type="STRING" id="65489.A0A0D3GUD1"/>
<reference evidence="5" key="2">
    <citation type="submission" date="2015-03" db="UniProtKB">
        <authorList>
            <consortium name="EnsemblPlants"/>
        </authorList>
    </citation>
    <scope>IDENTIFICATION</scope>
</reference>
<feature type="transmembrane region" description="Helical" evidence="4">
    <location>
        <begin position="1058"/>
        <end position="1083"/>
    </location>
</feature>
<protein>
    <recommendedName>
        <fullName evidence="7">BLE2 protein</fullName>
    </recommendedName>
</protein>